<proteinExistence type="inferred from homology"/>
<comment type="catalytic activity">
    <reaction evidence="6">
        <text>cytidine(1402) in 16S rRNA + S-adenosyl-L-methionine = N(4)-methylcytidine(1402) in 16S rRNA + S-adenosyl-L-homocysteine + H(+)</text>
        <dbReference type="Rhea" id="RHEA:42928"/>
        <dbReference type="Rhea" id="RHEA-COMP:10286"/>
        <dbReference type="Rhea" id="RHEA-COMP:10287"/>
        <dbReference type="ChEBI" id="CHEBI:15378"/>
        <dbReference type="ChEBI" id="CHEBI:57856"/>
        <dbReference type="ChEBI" id="CHEBI:59789"/>
        <dbReference type="ChEBI" id="CHEBI:74506"/>
        <dbReference type="ChEBI" id="CHEBI:82748"/>
        <dbReference type="EC" id="2.1.1.199"/>
    </reaction>
</comment>
<dbReference type="Proteomes" id="UP001446205">
    <property type="component" value="Unassembled WGS sequence"/>
</dbReference>
<gene>
    <name evidence="6 7" type="primary">rsmH</name>
    <name evidence="7" type="ORF">WOB96_03960</name>
</gene>
<comment type="similarity">
    <text evidence="1 6">Belongs to the methyltransferase superfamily. RsmH family.</text>
</comment>
<dbReference type="InterPro" id="IPR002903">
    <property type="entry name" value="RsmH"/>
</dbReference>
<feature type="binding site" evidence="6">
    <location>
        <position position="110"/>
    </location>
    <ligand>
        <name>S-adenosyl-L-methionine</name>
        <dbReference type="ChEBI" id="CHEBI:59789"/>
    </ligand>
</feature>
<evidence type="ECO:0000256" key="4">
    <source>
        <dbReference type="ARBA" id="ARBA00022679"/>
    </source>
</evidence>
<name>A0ABU9D5T3_9PROT</name>
<keyword evidence="5 6" id="KW-0949">S-adenosyl-L-methionine</keyword>
<dbReference type="RefSeq" id="WP_341369980.1">
    <property type="nucleotide sequence ID" value="NZ_JBBPCO010000003.1"/>
</dbReference>
<feature type="binding site" evidence="6">
    <location>
        <begin position="36"/>
        <end position="38"/>
    </location>
    <ligand>
        <name>S-adenosyl-L-methionine</name>
        <dbReference type="ChEBI" id="CHEBI:59789"/>
    </ligand>
</feature>
<dbReference type="PIRSF" id="PIRSF004486">
    <property type="entry name" value="MraW"/>
    <property type="match status" value="1"/>
</dbReference>
<evidence type="ECO:0000256" key="3">
    <source>
        <dbReference type="ARBA" id="ARBA00022603"/>
    </source>
</evidence>
<evidence type="ECO:0000313" key="7">
    <source>
        <dbReference type="EMBL" id="MEK8088913.1"/>
    </source>
</evidence>
<comment type="function">
    <text evidence="6">Specifically methylates the N4 position of cytidine in position 1402 (C1402) of 16S rRNA.</text>
</comment>
<accession>A0ABU9D5T3</accession>
<evidence type="ECO:0000256" key="1">
    <source>
        <dbReference type="ARBA" id="ARBA00010396"/>
    </source>
</evidence>
<dbReference type="SUPFAM" id="SSF81799">
    <property type="entry name" value="Putative methyltransferase TM0872, insert domain"/>
    <property type="match status" value="1"/>
</dbReference>
<keyword evidence="2 6" id="KW-0698">rRNA processing</keyword>
<dbReference type="HAMAP" id="MF_01007">
    <property type="entry name" value="16SrRNA_methyltr_H"/>
    <property type="match status" value="1"/>
</dbReference>
<keyword evidence="3 6" id="KW-0489">Methyltransferase</keyword>
<evidence type="ECO:0000256" key="2">
    <source>
        <dbReference type="ARBA" id="ARBA00022552"/>
    </source>
</evidence>
<reference evidence="7 8" key="1">
    <citation type="submission" date="2024-04" db="EMBL/GenBank/DDBJ databases">
        <authorList>
            <person name="Abashina T."/>
            <person name="Shaikin A."/>
        </authorList>
    </citation>
    <scope>NUCLEOTIDE SEQUENCE [LARGE SCALE GENOMIC DNA]</scope>
    <source>
        <strain evidence="7 8">AAFK</strain>
    </source>
</reference>
<dbReference type="PANTHER" id="PTHR11265:SF0">
    <property type="entry name" value="12S RRNA N4-METHYLCYTIDINE METHYLTRANSFERASE"/>
    <property type="match status" value="1"/>
</dbReference>
<dbReference type="Gene3D" id="3.40.50.150">
    <property type="entry name" value="Vaccinia Virus protein VP39"/>
    <property type="match status" value="1"/>
</dbReference>
<evidence type="ECO:0000313" key="8">
    <source>
        <dbReference type="Proteomes" id="UP001446205"/>
    </source>
</evidence>
<dbReference type="Pfam" id="PF01795">
    <property type="entry name" value="Methyltransf_5"/>
    <property type="match status" value="1"/>
</dbReference>
<sequence>MASSIDSHVPVLLQPVLDGLAIRPDGTYVDATAGRGGHAAEILARLGTDGRLILLDRDPQAVAACQDRFRGDARVTVRHAPFSELESVLHTLEMDRVQGVLADLGVSSPQLDQAERGFSFRQTGPLDMRMDPGRGESAAAWLARASQEEISQVLQEYGEERFAWRIARAIVAARSEKPLESTTELAALVAKAVPSREPGKDPATRSFQAIRMLINQELDELGTLLDQAGSVLAPGGRLAVISFHSLEDRMVKRFMRQGAKGHQIHPDLPIPEIQIPSAPWRLVGKAVRADAEEVARNPRARSAVLRIAERLDERQAGRS</sequence>
<keyword evidence="8" id="KW-1185">Reference proteome</keyword>
<dbReference type="GO" id="GO:0032259">
    <property type="term" value="P:methylation"/>
    <property type="evidence" value="ECO:0007669"/>
    <property type="project" value="UniProtKB-KW"/>
</dbReference>
<dbReference type="EC" id="2.1.1.199" evidence="6"/>
<dbReference type="InterPro" id="IPR029063">
    <property type="entry name" value="SAM-dependent_MTases_sf"/>
</dbReference>
<keyword evidence="4 6" id="KW-0808">Transferase</keyword>
<dbReference type="GO" id="GO:0008168">
    <property type="term" value="F:methyltransferase activity"/>
    <property type="evidence" value="ECO:0007669"/>
    <property type="project" value="UniProtKB-KW"/>
</dbReference>
<dbReference type="NCBIfam" id="TIGR00006">
    <property type="entry name" value="16S rRNA (cytosine(1402)-N(4))-methyltransferase RsmH"/>
    <property type="match status" value="1"/>
</dbReference>
<feature type="binding site" evidence="6">
    <location>
        <position position="56"/>
    </location>
    <ligand>
        <name>S-adenosyl-L-methionine</name>
        <dbReference type="ChEBI" id="CHEBI:59789"/>
    </ligand>
</feature>
<evidence type="ECO:0000256" key="6">
    <source>
        <dbReference type="HAMAP-Rule" id="MF_01007"/>
    </source>
</evidence>
<comment type="subcellular location">
    <subcellularLocation>
        <location evidence="6">Cytoplasm</location>
    </subcellularLocation>
</comment>
<feature type="binding site" evidence="6">
    <location>
        <position position="103"/>
    </location>
    <ligand>
        <name>S-adenosyl-L-methionine</name>
        <dbReference type="ChEBI" id="CHEBI:59789"/>
    </ligand>
</feature>
<dbReference type="Gene3D" id="1.10.150.170">
    <property type="entry name" value="Putative methyltransferase TM0872, insert domain"/>
    <property type="match status" value="1"/>
</dbReference>
<protein>
    <recommendedName>
        <fullName evidence="6">Ribosomal RNA small subunit methyltransferase H</fullName>
        <ecNumber evidence="6">2.1.1.199</ecNumber>
    </recommendedName>
    <alternativeName>
        <fullName evidence="6">16S rRNA m(4)C1402 methyltransferase</fullName>
    </alternativeName>
    <alternativeName>
        <fullName evidence="6">rRNA (cytosine-N(4)-)-methyltransferase RsmH</fullName>
    </alternativeName>
</protein>
<evidence type="ECO:0000256" key="5">
    <source>
        <dbReference type="ARBA" id="ARBA00022691"/>
    </source>
</evidence>
<dbReference type="InterPro" id="IPR023397">
    <property type="entry name" value="SAM-dep_MeTrfase_MraW_recog"/>
</dbReference>
<comment type="caution">
    <text evidence="7">The sequence shown here is derived from an EMBL/GenBank/DDBJ whole genome shotgun (WGS) entry which is preliminary data.</text>
</comment>
<dbReference type="PANTHER" id="PTHR11265">
    <property type="entry name" value="S-ADENOSYL-METHYLTRANSFERASE MRAW"/>
    <property type="match status" value="1"/>
</dbReference>
<feature type="binding site" evidence="6">
    <location>
        <position position="82"/>
    </location>
    <ligand>
        <name>S-adenosyl-L-methionine</name>
        <dbReference type="ChEBI" id="CHEBI:59789"/>
    </ligand>
</feature>
<keyword evidence="6" id="KW-0963">Cytoplasm</keyword>
<dbReference type="EMBL" id="JBBPCO010000003">
    <property type="protein sequence ID" value="MEK8088913.1"/>
    <property type="molecule type" value="Genomic_DNA"/>
</dbReference>
<dbReference type="SUPFAM" id="SSF53335">
    <property type="entry name" value="S-adenosyl-L-methionine-dependent methyltransferases"/>
    <property type="match status" value="1"/>
</dbReference>
<organism evidence="7 8">
    <name type="scientific">Thermithiobacillus plumbiphilus</name>
    <dbReference type="NCBI Taxonomy" id="1729899"/>
    <lineage>
        <taxon>Bacteria</taxon>
        <taxon>Pseudomonadati</taxon>
        <taxon>Pseudomonadota</taxon>
        <taxon>Acidithiobacillia</taxon>
        <taxon>Acidithiobacillales</taxon>
        <taxon>Thermithiobacillaceae</taxon>
        <taxon>Thermithiobacillus</taxon>
    </lineage>
</organism>